<evidence type="ECO:0000313" key="1">
    <source>
        <dbReference type="EMBL" id="QHA01257.1"/>
    </source>
</evidence>
<reference evidence="1 2" key="1">
    <citation type="submission" date="2019-12" db="EMBL/GenBank/DDBJ databases">
        <title>Sequence classification of anaerobic respiratory reductive dehalogenases: First we see many, then we see few.</title>
        <authorList>
            <person name="Molenda O."/>
            <person name="Puentes Jacome L.A."/>
            <person name="Cao X."/>
            <person name="Nesbo C.L."/>
            <person name="Tang S."/>
            <person name="Morson N."/>
            <person name="Patron J."/>
            <person name="Lomheim L."/>
            <person name="Wishart D.S."/>
            <person name="Edwards E.A."/>
        </authorList>
    </citation>
    <scope>NUCLEOTIDE SEQUENCE [LARGE SCALE GENOMIC DNA]</scope>
    <source>
        <strain evidence="1 2">12DCA</strain>
    </source>
</reference>
<evidence type="ECO:0000313" key="2">
    <source>
        <dbReference type="Proteomes" id="UP000430508"/>
    </source>
</evidence>
<dbReference type="NCBIfam" id="NF038110">
    <property type="entry name" value="Lys_methyl_FliB"/>
    <property type="match status" value="1"/>
</dbReference>
<dbReference type="RefSeq" id="WP_141690631.1">
    <property type="nucleotide sequence ID" value="NZ_CP046996.1"/>
</dbReference>
<organism evidence="1 2">
    <name type="scientific">Dehalobacter restrictus</name>
    <dbReference type="NCBI Taxonomy" id="55583"/>
    <lineage>
        <taxon>Bacteria</taxon>
        <taxon>Bacillati</taxon>
        <taxon>Bacillota</taxon>
        <taxon>Clostridia</taxon>
        <taxon>Eubacteriales</taxon>
        <taxon>Desulfitobacteriaceae</taxon>
        <taxon>Dehalobacter</taxon>
    </lineage>
</organism>
<protein>
    <recommendedName>
        <fullName evidence="3">Lysine-N-methylase</fullName>
    </recommendedName>
</protein>
<accession>A0A857DK03</accession>
<proteinExistence type="predicted"/>
<dbReference type="AlphaFoldDB" id="A0A857DK03"/>
<dbReference type="EMBL" id="CP046996">
    <property type="protein sequence ID" value="QHA01257.1"/>
    <property type="molecule type" value="Genomic_DNA"/>
</dbReference>
<sequence>MSGKEYQSVLIPKYLHDFSCQGSQCEDCCCCFGWIVSIDQKTSDKYLKVTDPELKPLLEEYIVKDDQCQTNSHYKILKTLEGGRCPFLNENKLCNIQCKLGEDYLSEICSVFPRHANLIDGVLEGSGTLGCPEMARLILLNPQTIEFDHIDEWPHIHYLILSSIDTKSSPVTKYFWPLRIFTIKVLQDRSYTLWERLMFLSIFYNRTHQVSNNYKEIENFIDEYDRLLSDCNTVKNILSGIPAANHIQVKLIKSIIDLRYLHKGQIYGSRYLECYNEFLMGLNFSDGRNWDDILCDFDKTLQDIVKPWLEKNEYIFENYLVNYVFKELVPLRNDSTFFESFCMMILHYAYVSLLLVGIAAYHKGITDEIIIKLFQSFSRTVEHTPSYINDIYTLFKREDFFQLPYIAAIIKN</sequence>
<dbReference type="Proteomes" id="UP000430508">
    <property type="component" value="Chromosome"/>
</dbReference>
<gene>
    <name evidence="1" type="ORF">GQ588_11715</name>
</gene>
<evidence type="ECO:0008006" key="3">
    <source>
        <dbReference type="Google" id="ProtNLM"/>
    </source>
</evidence>
<name>A0A857DK03_9FIRM</name>